<evidence type="ECO:0008006" key="4">
    <source>
        <dbReference type="Google" id="ProtNLM"/>
    </source>
</evidence>
<evidence type="ECO:0000313" key="2">
    <source>
        <dbReference type="EMBL" id="SMP72311.1"/>
    </source>
</evidence>
<gene>
    <name evidence="2" type="ORF">SAMN06265222_11550</name>
</gene>
<dbReference type="PROSITE" id="PS51257">
    <property type="entry name" value="PROKAR_LIPOPROTEIN"/>
    <property type="match status" value="1"/>
</dbReference>
<keyword evidence="3" id="KW-1185">Reference proteome</keyword>
<protein>
    <recommendedName>
        <fullName evidence="4">Secreted protein</fullName>
    </recommendedName>
</protein>
<accession>A0ABY1QIL2</accession>
<feature type="chain" id="PRO_5046799471" description="Secreted protein" evidence="1">
    <location>
        <begin position="17"/>
        <end position="64"/>
    </location>
</feature>
<proteinExistence type="predicted"/>
<organism evidence="2 3">
    <name type="scientific">Neorhodopirellula lusitana</name>
    <dbReference type="NCBI Taxonomy" id="445327"/>
    <lineage>
        <taxon>Bacteria</taxon>
        <taxon>Pseudomonadati</taxon>
        <taxon>Planctomycetota</taxon>
        <taxon>Planctomycetia</taxon>
        <taxon>Pirellulales</taxon>
        <taxon>Pirellulaceae</taxon>
        <taxon>Neorhodopirellula</taxon>
    </lineage>
</organism>
<dbReference type="RefSeq" id="WP_283434586.1">
    <property type="nucleotide sequence ID" value="NZ_FXUG01000015.1"/>
</dbReference>
<evidence type="ECO:0000313" key="3">
    <source>
        <dbReference type="Proteomes" id="UP001158067"/>
    </source>
</evidence>
<name>A0ABY1QIL2_9BACT</name>
<reference evidence="2 3" key="1">
    <citation type="submission" date="2017-05" db="EMBL/GenBank/DDBJ databases">
        <authorList>
            <person name="Varghese N."/>
            <person name="Submissions S."/>
        </authorList>
    </citation>
    <scope>NUCLEOTIDE SEQUENCE [LARGE SCALE GENOMIC DNA]</scope>
    <source>
        <strain evidence="2 3">DSM 25457</strain>
    </source>
</reference>
<comment type="caution">
    <text evidence="2">The sequence shown here is derived from an EMBL/GenBank/DDBJ whole genome shotgun (WGS) entry which is preliminary data.</text>
</comment>
<dbReference type="EMBL" id="FXUG01000015">
    <property type="protein sequence ID" value="SMP72311.1"/>
    <property type="molecule type" value="Genomic_DNA"/>
</dbReference>
<evidence type="ECO:0000256" key="1">
    <source>
        <dbReference type="SAM" id="SignalP"/>
    </source>
</evidence>
<sequence length="64" mass="7231">MKLFVPLMFFACCLMAAGCGSDEPKLIGTGDPEGVAEYERIMAETQQMKPDEMKQIEKEMRAKR</sequence>
<feature type="signal peptide" evidence="1">
    <location>
        <begin position="1"/>
        <end position="16"/>
    </location>
</feature>
<keyword evidence="1" id="KW-0732">Signal</keyword>
<dbReference type="Proteomes" id="UP001158067">
    <property type="component" value="Unassembled WGS sequence"/>
</dbReference>